<dbReference type="SUPFAM" id="SSF57959">
    <property type="entry name" value="Leucine zipper domain"/>
    <property type="match status" value="1"/>
</dbReference>
<dbReference type="PANTHER" id="PTHR40618">
    <property type="entry name" value="B-ZIP TRANSCRIPTION FACTOR (EUROFUNG)-RELATED"/>
    <property type="match status" value="1"/>
</dbReference>
<reference evidence="3" key="1">
    <citation type="journal article" date="2012" name="BMC Genomics">
        <title>Genome sequence of the necrotrophic fungus Penicillium digitatum, the main postharvest pathogen of citrus.</title>
        <authorList>
            <person name="Marcet-Houben M."/>
            <person name="Ballester A.-R."/>
            <person name="de la Fuente B."/>
            <person name="Harries E."/>
            <person name="Marcos J.F."/>
            <person name="Gonzalez-Candelas L."/>
            <person name="Gabaldon T."/>
        </authorList>
    </citation>
    <scope>NUCLEOTIDE SEQUENCE [LARGE SCALE GENOMIC DNA]</scope>
    <source>
        <strain evidence="3">Pd1 / CECT 20795</strain>
    </source>
</reference>
<accession>K9FMB1</accession>
<name>K9FMB1_PEND1</name>
<dbReference type="Proteomes" id="UP000009886">
    <property type="component" value="Unassembled WGS sequence"/>
</dbReference>
<feature type="compositionally biased region" description="Polar residues" evidence="1">
    <location>
        <begin position="1"/>
        <end position="26"/>
    </location>
</feature>
<dbReference type="KEGG" id="pdp:PDIP_65190"/>
<evidence type="ECO:0008006" key="4">
    <source>
        <dbReference type="Google" id="ProtNLM"/>
    </source>
</evidence>
<dbReference type="GO" id="GO:0003700">
    <property type="term" value="F:DNA-binding transcription factor activity"/>
    <property type="evidence" value="ECO:0007669"/>
    <property type="project" value="InterPro"/>
</dbReference>
<feature type="region of interest" description="Disordered" evidence="1">
    <location>
        <begin position="1"/>
        <end position="64"/>
    </location>
</feature>
<protein>
    <recommendedName>
        <fullName evidence="4">BZIP domain-containing protein</fullName>
    </recommendedName>
</protein>
<gene>
    <name evidence="2" type="ORF">PDIP_65190</name>
</gene>
<dbReference type="PANTHER" id="PTHR40618:SF1">
    <property type="entry name" value="B-ZIP TRANSCRIPTION FACTOR (EUROFUNG)"/>
    <property type="match status" value="1"/>
</dbReference>
<dbReference type="VEuPathDB" id="FungiDB:PDIP_65190"/>
<evidence type="ECO:0000313" key="3">
    <source>
        <dbReference type="Proteomes" id="UP000009886"/>
    </source>
</evidence>
<dbReference type="HOGENOM" id="CLU_1845766_0_0_1"/>
<evidence type="ECO:0000256" key="1">
    <source>
        <dbReference type="SAM" id="MobiDB-lite"/>
    </source>
</evidence>
<evidence type="ECO:0000313" key="2">
    <source>
        <dbReference type="EMBL" id="EKV09437.1"/>
    </source>
</evidence>
<feature type="compositionally biased region" description="Polar residues" evidence="1">
    <location>
        <begin position="34"/>
        <end position="49"/>
    </location>
</feature>
<dbReference type="InterPro" id="IPR046347">
    <property type="entry name" value="bZIP_sf"/>
</dbReference>
<comment type="caution">
    <text evidence="2">The sequence shown here is derived from an EMBL/GenBank/DDBJ whole genome shotgun (WGS) entry which is preliminary data.</text>
</comment>
<dbReference type="OrthoDB" id="545169at2759"/>
<organism evidence="2 3">
    <name type="scientific">Penicillium digitatum (strain Pd1 / CECT 20795)</name>
    <name type="common">Green mold</name>
    <dbReference type="NCBI Taxonomy" id="1170230"/>
    <lineage>
        <taxon>Eukaryota</taxon>
        <taxon>Fungi</taxon>
        <taxon>Dikarya</taxon>
        <taxon>Ascomycota</taxon>
        <taxon>Pezizomycotina</taxon>
        <taxon>Eurotiomycetes</taxon>
        <taxon>Eurotiomycetidae</taxon>
        <taxon>Eurotiales</taxon>
        <taxon>Aspergillaceae</taxon>
        <taxon>Penicillium</taxon>
    </lineage>
</organism>
<dbReference type="AlphaFoldDB" id="K9FMB1"/>
<dbReference type="EMBL" id="AKCU01000428">
    <property type="protein sequence ID" value="EKV09437.1"/>
    <property type="molecule type" value="Genomic_DNA"/>
</dbReference>
<dbReference type="Gene3D" id="1.20.5.170">
    <property type="match status" value="1"/>
</dbReference>
<sequence>MDMLSSRSYLEMSQEQEAKISLNSSEINRRPSGPQASGIDQPTNENSDPSVKRGRPRAEAKDASAIEIRRAQRTYRLKKETTIQNLRSRVHLLEQTIEKVANLLDGAYCDSVVHLNEDPTLQPSVDYLARTRELILAEF</sequence>
<proteinExistence type="predicted"/>